<feature type="compositionally biased region" description="Polar residues" evidence="1">
    <location>
        <begin position="1"/>
        <end position="10"/>
    </location>
</feature>
<reference evidence="2 3" key="1">
    <citation type="submission" date="2020-05" db="EMBL/GenBank/DDBJ databases">
        <title>WGS assembly of Panicum virgatum.</title>
        <authorList>
            <person name="Lovell J.T."/>
            <person name="Jenkins J."/>
            <person name="Shu S."/>
            <person name="Juenger T.E."/>
            <person name="Schmutz J."/>
        </authorList>
    </citation>
    <scope>NUCLEOTIDE SEQUENCE [LARGE SCALE GENOMIC DNA]</scope>
    <source>
        <strain evidence="3">cv. AP13</strain>
    </source>
</reference>
<feature type="compositionally biased region" description="Low complexity" evidence="1">
    <location>
        <begin position="37"/>
        <end position="53"/>
    </location>
</feature>
<evidence type="ECO:0000256" key="1">
    <source>
        <dbReference type="SAM" id="MobiDB-lite"/>
    </source>
</evidence>
<feature type="compositionally biased region" description="Basic residues" evidence="1">
    <location>
        <begin position="56"/>
        <end position="70"/>
    </location>
</feature>
<keyword evidence="3" id="KW-1185">Reference proteome</keyword>
<gene>
    <name evidence="2" type="ORF">PVAP13_3NG271950</name>
</gene>
<feature type="compositionally biased region" description="Low complexity" evidence="1">
    <location>
        <begin position="78"/>
        <end position="103"/>
    </location>
</feature>
<dbReference type="EMBL" id="CM029042">
    <property type="protein sequence ID" value="KAG2622289.1"/>
    <property type="molecule type" value="Genomic_DNA"/>
</dbReference>
<comment type="caution">
    <text evidence="2">The sequence shown here is derived from an EMBL/GenBank/DDBJ whole genome shotgun (WGS) entry which is preliminary data.</text>
</comment>
<organism evidence="2 3">
    <name type="scientific">Panicum virgatum</name>
    <name type="common">Blackwell switchgrass</name>
    <dbReference type="NCBI Taxonomy" id="38727"/>
    <lineage>
        <taxon>Eukaryota</taxon>
        <taxon>Viridiplantae</taxon>
        <taxon>Streptophyta</taxon>
        <taxon>Embryophyta</taxon>
        <taxon>Tracheophyta</taxon>
        <taxon>Spermatophyta</taxon>
        <taxon>Magnoliopsida</taxon>
        <taxon>Liliopsida</taxon>
        <taxon>Poales</taxon>
        <taxon>Poaceae</taxon>
        <taxon>PACMAD clade</taxon>
        <taxon>Panicoideae</taxon>
        <taxon>Panicodae</taxon>
        <taxon>Paniceae</taxon>
        <taxon>Panicinae</taxon>
        <taxon>Panicum</taxon>
        <taxon>Panicum sect. Hiantes</taxon>
    </lineage>
</organism>
<evidence type="ECO:0000313" key="2">
    <source>
        <dbReference type="EMBL" id="KAG2622289.1"/>
    </source>
</evidence>
<accession>A0A8T0UPN9</accession>
<dbReference type="Proteomes" id="UP000823388">
    <property type="component" value="Chromosome 3N"/>
</dbReference>
<proteinExistence type="predicted"/>
<dbReference type="AlphaFoldDB" id="A0A8T0UPN9"/>
<name>A0A8T0UPN9_PANVG</name>
<feature type="region of interest" description="Disordered" evidence="1">
    <location>
        <begin position="1"/>
        <end position="119"/>
    </location>
</feature>
<sequence length="135" mass="14126">MNTHPHQQQLDKNKQRRTARGATTHLGDADDYPPPNRGAAASAWRTRTTAASPRPRPARSRRRRLRRRIRGGCGPEEGGPAAAAREAGGVAAAGVAGGVASAGRDGGGSGARPGADRAQLCENEKKVGAEIRKVY</sequence>
<evidence type="ECO:0000313" key="3">
    <source>
        <dbReference type="Proteomes" id="UP000823388"/>
    </source>
</evidence>
<protein>
    <submittedName>
        <fullName evidence="2">Uncharacterized protein</fullName>
    </submittedName>
</protein>